<comment type="caution">
    <text evidence="3">The sequence shown here is derived from an EMBL/GenBank/DDBJ whole genome shotgun (WGS) entry which is preliminary data.</text>
</comment>
<sequence>MGWERSLIQSTPPPLAAAPGQPPAPPPRPPTDPPPDSTPPNPPPPSSNPFDDPPQRPPLRGNIKTRFEPDAKTEVALRQTLEGEERVMDDGENLREW</sequence>
<dbReference type="EMBL" id="KZ308206">
    <property type="protein sequence ID" value="KAG8224670.1"/>
    <property type="molecule type" value="Genomic_DNA"/>
</dbReference>
<evidence type="ECO:0000313" key="3">
    <source>
        <dbReference type="EMBL" id="KAG8224671.1"/>
    </source>
</evidence>
<proteinExistence type="predicted"/>
<gene>
    <name evidence="2" type="ORF">J437_LFUL005112</name>
    <name evidence="3" type="ORF">J437_LFUL005113</name>
</gene>
<feature type="region of interest" description="Disordered" evidence="1">
    <location>
        <begin position="1"/>
        <end position="97"/>
    </location>
</feature>
<reference evidence="3" key="2">
    <citation type="submission" date="2017-10" db="EMBL/GenBank/DDBJ databases">
        <title>Ladona fulva Genome sequencing and assembly.</title>
        <authorList>
            <person name="Murali S."/>
            <person name="Richards S."/>
            <person name="Bandaranaike D."/>
            <person name="Bellair M."/>
            <person name="Blankenburg K."/>
            <person name="Chao H."/>
            <person name="Dinh H."/>
            <person name="Doddapaneni H."/>
            <person name="Dugan-Rocha S."/>
            <person name="Elkadiri S."/>
            <person name="Gnanaolivu R."/>
            <person name="Hernandez B."/>
            <person name="Skinner E."/>
            <person name="Javaid M."/>
            <person name="Lee S."/>
            <person name="Li M."/>
            <person name="Ming W."/>
            <person name="Munidasa M."/>
            <person name="Muniz J."/>
            <person name="Nguyen L."/>
            <person name="Hughes D."/>
            <person name="Osuji N."/>
            <person name="Pu L.-L."/>
            <person name="Puazo M."/>
            <person name="Qu C."/>
            <person name="Quiroz J."/>
            <person name="Raj R."/>
            <person name="Weissenberger G."/>
            <person name="Xin Y."/>
            <person name="Zou X."/>
            <person name="Han Y."/>
            <person name="Worley K."/>
            <person name="Muzny D."/>
            <person name="Gibbs R."/>
        </authorList>
    </citation>
    <scope>NUCLEOTIDE SEQUENCE</scope>
    <source>
        <strain evidence="3">Sampled in the wild</strain>
    </source>
</reference>
<keyword evidence="4" id="KW-1185">Reference proteome</keyword>
<feature type="compositionally biased region" description="Basic and acidic residues" evidence="1">
    <location>
        <begin position="65"/>
        <end position="97"/>
    </location>
</feature>
<dbReference type="Proteomes" id="UP000792457">
    <property type="component" value="Unassembled WGS sequence"/>
</dbReference>
<evidence type="ECO:0000256" key="1">
    <source>
        <dbReference type="SAM" id="MobiDB-lite"/>
    </source>
</evidence>
<name>A0A8K0JXW3_LADFU</name>
<evidence type="ECO:0000313" key="4">
    <source>
        <dbReference type="Proteomes" id="UP000792457"/>
    </source>
</evidence>
<organism evidence="3 4">
    <name type="scientific">Ladona fulva</name>
    <name type="common">Scarce chaser dragonfly</name>
    <name type="synonym">Libellula fulva</name>
    <dbReference type="NCBI Taxonomy" id="123851"/>
    <lineage>
        <taxon>Eukaryota</taxon>
        <taxon>Metazoa</taxon>
        <taxon>Ecdysozoa</taxon>
        <taxon>Arthropoda</taxon>
        <taxon>Hexapoda</taxon>
        <taxon>Insecta</taxon>
        <taxon>Pterygota</taxon>
        <taxon>Palaeoptera</taxon>
        <taxon>Odonata</taxon>
        <taxon>Epiprocta</taxon>
        <taxon>Anisoptera</taxon>
        <taxon>Libelluloidea</taxon>
        <taxon>Libellulidae</taxon>
        <taxon>Ladona</taxon>
    </lineage>
</organism>
<accession>A0A8K0JXW3</accession>
<evidence type="ECO:0000313" key="2">
    <source>
        <dbReference type="EMBL" id="KAG8224670.1"/>
    </source>
</evidence>
<dbReference type="AlphaFoldDB" id="A0A8K0JXW3"/>
<reference evidence="3" key="1">
    <citation type="submission" date="2013-04" db="EMBL/GenBank/DDBJ databases">
        <authorList>
            <person name="Qu J."/>
            <person name="Murali S.C."/>
            <person name="Bandaranaike D."/>
            <person name="Bellair M."/>
            <person name="Blankenburg K."/>
            <person name="Chao H."/>
            <person name="Dinh H."/>
            <person name="Doddapaneni H."/>
            <person name="Downs B."/>
            <person name="Dugan-Rocha S."/>
            <person name="Elkadiri S."/>
            <person name="Gnanaolivu R.D."/>
            <person name="Hernandez B."/>
            <person name="Javaid M."/>
            <person name="Jayaseelan J.C."/>
            <person name="Lee S."/>
            <person name="Li M."/>
            <person name="Ming W."/>
            <person name="Munidasa M."/>
            <person name="Muniz J."/>
            <person name="Nguyen L."/>
            <person name="Ongeri F."/>
            <person name="Osuji N."/>
            <person name="Pu L.-L."/>
            <person name="Puazo M."/>
            <person name="Qu C."/>
            <person name="Quiroz J."/>
            <person name="Raj R."/>
            <person name="Weissenberger G."/>
            <person name="Xin Y."/>
            <person name="Zou X."/>
            <person name="Han Y."/>
            <person name="Richards S."/>
            <person name="Worley K."/>
            <person name="Muzny D."/>
            <person name="Gibbs R."/>
        </authorList>
    </citation>
    <scope>NUCLEOTIDE SEQUENCE</scope>
    <source>
        <strain evidence="3">Sampled in the wild</strain>
    </source>
</reference>
<feature type="compositionally biased region" description="Pro residues" evidence="1">
    <location>
        <begin position="11"/>
        <end position="57"/>
    </location>
</feature>
<dbReference type="EMBL" id="KZ308206">
    <property type="protein sequence ID" value="KAG8224671.1"/>
    <property type="molecule type" value="Genomic_DNA"/>
</dbReference>
<protein>
    <submittedName>
        <fullName evidence="3">Uncharacterized protein</fullName>
    </submittedName>
</protein>